<sequence length="655" mass="73858">MKPKISSLLLLLSAIAEASSGEHQSTNERGIFSGYADSSSWMQGITSRTVEKECHDFSQIARWINHRVVVTGKLTRFNQHLGQLLLALNDTAPIERCCFYEKATMDKIMVYLNGIAKHKGISEKLQVQGSSLKSSGELGQDLDNILNQMGKLIRRNLKSCCDQLAEDLKQQEADLQKQLEELRKKLENSNGKHGKTMGELQKKEAVLEKQLEDSRAQLEKFEEQLMKSGDSFIAKCCARLDKKLQDLERQATTVKNEGIEKAKELEKKLDDLKDGQKDQEVKLNDIQKTISKISENISNATDMCAEKCGSRSNDESNPGTSDLENRIEAVKKKVNYLSKRIADLIPSEGIVKENIKSCQDIGKILVKIETLLQQAVKGKNPSGKSSKNEISSHLTDDKLKIRVEDLEKQVNKLHIEVGRSRHCCKFLDGIGNDSDELKLNVDKLNVTFTDHISDLEKKAELLRKSMDEALEKIKKLGTHKASVNGSGSGDLQMDIDRLQQNLDNSTRDIESLQTQLDKIMGHISVLTKTIKDKFVMTEDLKIRLLRLEKVCEDLKKDVEKDMKLVKRIDDLEKRLHNALEKQKTLEIQVKSCLTKCSAMNSIDDLIDRIEDLEKVVATATTTRPTTRKRKKSVTTTTEIVAWVGGIDMVTPFVQE</sequence>
<gene>
    <name evidence="3" type="ORF">DGUA_6G006524</name>
</gene>
<keyword evidence="4" id="KW-1185">Reference proteome</keyword>
<evidence type="ECO:0000313" key="3">
    <source>
        <dbReference type="EMBL" id="SPP76061.1"/>
    </source>
</evidence>
<evidence type="ECO:0000256" key="2">
    <source>
        <dbReference type="SAM" id="SignalP"/>
    </source>
</evidence>
<dbReference type="OrthoDB" id="7869924at2759"/>
<dbReference type="AlphaFoldDB" id="A0A3B0JTN6"/>
<feature type="coiled-coil region" evidence="1">
    <location>
        <begin position="154"/>
        <end position="282"/>
    </location>
</feature>
<evidence type="ECO:0000256" key="1">
    <source>
        <dbReference type="SAM" id="Coils"/>
    </source>
</evidence>
<keyword evidence="1" id="KW-0175">Coiled coil</keyword>
<feature type="coiled-coil region" evidence="1">
    <location>
        <begin position="452"/>
        <end position="622"/>
    </location>
</feature>
<dbReference type="EMBL" id="OUUW01000002">
    <property type="protein sequence ID" value="SPP76061.1"/>
    <property type="molecule type" value="Genomic_DNA"/>
</dbReference>
<dbReference type="OMA" id="EHCCFYE"/>
<protein>
    <submittedName>
        <fullName evidence="3">Blast:Autophagy-related protein 23</fullName>
    </submittedName>
</protein>
<reference evidence="4" key="1">
    <citation type="submission" date="2018-01" db="EMBL/GenBank/DDBJ databases">
        <authorList>
            <person name="Alioto T."/>
            <person name="Alioto T."/>
        </authorList>
    </citation>
    <scope>NUCLEOTIDE SEQUENCE [LARGE SCALE GENOMIC DNA]</scope>
</reference>
<organism evidence="3 4">
    <name type="scientific">Drosophila guanche</name>
    <name type="common">Fruit fly</name>
    <dbReference type="NCBI Taxonomy" id="7266"/>
    <lineage>
        <taxon>Eukaryota</taxon>
        <taxon>Metazoa</taxon>
        <taxon>Ecdysozoa</taxon>
        <taxon>Arthropoda</taxon>
        <taxon>Hexapoda</taxon>
        <taxon>Insecta</taxon>
        <taxon>Pterygota</taxon>
        <taxon>Neoptera</taxon>
        <taxon>Endopterygota</taxon>
        <taxon>Diptera</taxon>
        <taxon>Brachycera</taxon>
        <taxon>Muscomorpha</taxon>
        <taxon>Ephydroidea</taxon>
        <taxon>Drosophilidae</taxon>
        <taxon>Drosophila</taxon>
        <taxon>Sophophora</taxon>
    </lineage>
</organism>
<proteinExistence type="predicted"/>
<feature type="signal peptide" evidence="2">
    <location>
        <begin position="1"/>
        <end position="20"/>
    </location>
</feature>
<dbReference type="STRING" id="7266.A0A3B0JTN6"/>
<name>A0A3B0JTN6_DROGU</name>
<evidence type="ECO:0000313" key="4">
    <source>
        <dbReference type="Proteomes" id="UP000268350"/>
    </source>
</evidence>
<feature type="chain" id="PRO_5017210235" evidence="2">
    <location>
        <begin position="21"/>
        <end position="655"/>
    </location>
</feature>
<dbReference type="Proteomes" id="UP000268350">
    <property type="component" value="Unassembled WGS sequence"/>
</dbReference>
<accession>A0A3B0JTN6</accession>
<keyword evidence="2" id="KW-0732">Signal</keyword>